<dbReference type="AlphaFoldDB" id="A0A251VG05"/>
<evidence type="ECO:0000259" key="14">
    <source>
        <dbReference type="PROSITE" id="PS50011"/>
    </source>
</evidence>
<keyword evidence="4 15" id="KW-0808">Transferase</keyword>
<protein>
    <submittedName>
        <fullName evidence="15">Transferase, protein kinase RLK-Pelle-LRR-I-1 family</fullName>
        <ecNumber evidence="15">2.7.-.-</ecNumber>
    </submittedName>
</protein>
<evidence type="ECO:0000256" key="10">
    <source>
        <dbReference type="ARBA" id="ARBA00023136"/>
    </source>
</evidence>
<name>A0A251VG05_HELAN</name>
<dbReference type="Pfam" id="PF07714">
    <property type="entry name" value="PK_Tyr_Ser-Thr"/>
    <property type="match status" value="1"/>
</dbReference>
<dbReference type="PROSITE" id="PS50011">
    <property type="entry name" value="PROTEIN_KINASE_DOM"/>
    <property type="match status" value="1"/>
</dbReference>
<keyword evidence="2 13" id="KW-0723">Serine/threonine-protein kinase</keyword>
<evidence type="ECO:0000256" key="4">
    <source>
        <dbReference type="ARBA" id="ARBA00022679"/>
    </source>
</evidence>
<evidence type="ECO:0000256" key="9">
    <source>
        <dbReference type="ARBA" id="ARBA00022989"/>
    </source>
</evidence>
<evidence type="ECO:0000256" key="3">
    <source>
        <dbReference type="ARBA" id="ARBA00022553"/>
    </source>
</evidence>
<keyword evidence="6 12" id="KW-0547">Nucleotide-binding</keyword>
<keyword evidence="5" id="KW-0812">Transmembrane</keyword>
<evidence type="ECO:0000313" key="17">
    <source>
        <dbReference type="Proteomes" id="UP000215914"/>
    </source>
</evidence>
<dbReference type="Proteomes" id="UP000215914">
    <property type="component" value="Chromosome 2"/>
</dbReference>
<keyword evidence="17" id="KW-1185">Reference proteome</keyword>
<reference evidence="15" key="3">
    <citation type="submission" date="2020-06" db="EMBL/GenBank/DDBJ databases">
        <title>Helianthus annuus Genome sequencing and assembly Release 2.</title>
        <authorList>
            <person name="Gouzy J."/>
            <person name="Langlade N."/>
            <person name="Munos S."/>
        </authorList>
    </citation>
    <scope>NUCLEOTIDE SEQUENCE</scope>
    <source>
        <tissue evidence="15">Leaves</tissue>
    </source>
</reference>
<dbReference type="OMA" id="EMTINFD"/>
<comment type="subcellular location">
    <subcellularLocation>
        <location evidence="1">Membrane</location>
        <topology evidence="1">Single-pass membrane protein</topology>
    </subcellularLocation>
</comment>
<gene>
    <name evidence="16" type="ORF">HannXRQ_Chr02g0039331</name>
    <name evidence="15" type="ORF">HanXRQr2_Chr02g0056961</name>
</gene>
<dbReference type="PROSITE" id="PS00108">
    <property type="entry name" value="PROTEIN_KINASE_ST"/>
    <property type="match status" value="1"/>
</dbReference>
<keyword evidence="3" id="KW-0597">Phosphoprotein</keyword>
<reference evidence="16" key="2">
    <citation type="submission" date="2017-02" db="EMBL/GenBank/DDBJ databases">
        <title>Sunflower complete genome.</title>
        <authorList>
            <person name="Langlade N."/>
            <person name="Munos S."/>
        </authorList>
    </citation>
    <scope>NUCLEOTIDE SEQUENCE [LARGE SCALE GENOMIC DNA]</scope>
    <source>
        <tissue evidence="16">Leaves</tissue>
    </source>
</reference>
<evidence type="ECO:0000313" key="15">
    <source>
        <dbReference type="EMBL" id="KAF5817771.1"/>
    </source>
</evidence>
<dbReference type="EC" id="2.7.-.-" evidence="15"/>
<dbReference type="InterPro" id="IPR011009">
    <property type="entry name" value="Kinase-like_dom_sf"/>
</dbReference>
<evidence type="ECO:0000256" key="1">
    <source>
        <dbReference type="ARBA" id="ARBA00004167"/>
    </source>
</evidence>
<dbReference type="InterPro" id="IPR001245">
    <property type="entry name" value="Ser-Thr/Tyr_kinase_cat_dom"/>
</dbReference>
<evidence type="ECO:0000313" key="16">
    <source>
        <dbReference type="EMBL" id="OTG33862.1"/>
    </source>
</evidence>
<dbReference type="EMBL" id="MNCJ02000317">
    <property type="protein sequence ID" value="KAF5817771.1"/>
    <property type="molecule type" value="Genomic_DNA"/>
</dbReference>
<feature type="binding site" evidence="12">
    <location>
        <position position="56"/>
    </location>
    <ligand>
        <name>ATP</name>
        <dbReference type="ChEBI" id="CHEBI:30616"/>
    </ligand>
</feature>
<dbReference type="FunFam" id="1.10.510.10:FF:000146">
    <property type="entry name" value="LRR receptor-like serine/threonine-protein kinase IOS1"/>
    <property type="match status" value="1"/>
</dbReference>
<evidence type="ECO:0000256" key="12">
    <source>
        <dbReference type="PROSITE-ProRule" id="PRU10141"/>
    </source>
</evidence>
<dbReference type="Gramene" id="mRNA:HanXRQr2_Chr02g0056961">
    <property type="protein sequence ID" value="mRNA:HanXRQr2_Chr02g0056961"/>
    <property type="gene ID" value="HanXRQr2_Chr02g0056961"/>
</dbReference>
<evidence type="ECO:0000256" key="2">
    <source>
        <dbReference type="ARBA" id="ARBA00022527"/>
    </source>
</evidence>
<dbReference type="EMBL" id="CM007891">
    <property type="protein sequence ID" value="OTG33862.1"/>
    <property type="molecule type" value="Genomic_DNA"/>
</dbReference>
<dbReference type="PROSITE" id="PS00107">
    <property type="entry name" value="PROTEIN_KINASE_ATP"/>
    <property type="match status" value="1"/>
</dbReference>
<dbReference type="InParanoid" id="A0A251VG05"/>
<dbReference type="InterPro" id="IPR017441">
    <property type="entry name" value="Protein_kinase_ATP_BS"/>
</dbReference>
<dbReference type="PANTHER" id="PTHR45631">
    <property type="entry name" value="OS07G0107800 PROTEIN-RELATED"/>
    <property type="match status" value="1"/>
</dbReference>
<dbReference type="PIRSF" id="PIRSF000654">
    <property type="entry name" value="Integrin-linked_kinase"/>
    <property type="match status" value="1"/>
</dbReference>
<evidence type="ECO:0000256" key="6">
    <source>
        <dbReference type="ARBA" id="ARBA00022741"/>
    </source>
</evidence>
<sequence length="322" mass="36159">MSAGLLKRREVFTPRKQLFTYSEVVRMTNNFKNEIGRGGFGSVFHGSVGDNQVAVKLLSVLSSQGYKEFQAEVKLLMEIYHTNITSLVGYYDDRNHKAIVYDFMANGNLEKHLFDGRPSVLSWERRLQIGCDAAEGLAYLHHGCRPPIVHRDVKSSNILLNEGFQAKLADFGLSRAYPTEDATHVSSSNVAGTFGYLDPEYHSTKRLTEKSDVYSFGVVLPELITSRRAISEGIYITNLVKLAVEEGNVENIIDSRLDGRFDINTAWRVVEIATDCVSPTSIKRPTMNDVVIDLKHCVQAEKNRRIESMSLNFGCMSDPNPR</sequence>
<keyword evidence="11" id="KW-0675">Receptor</keyword>
<dbReference type="InterPro" id="IPR000719">
    <property type="entry name" value="Prot_kinase_dom"/>
</dbReference>
<dbReference type="PANTHER" id="PTHR45631:SF202">
    <property type="entry name" value="SENESCENCE-INDUCED RECEPTOR-LIKE SERINE_THREONINE-PROTEIN KINASE"/>
    <property type="match status" value="1"/>
</dbReference>
<evidence type="ECO:0000256" key="7">
    <source>
        <dbReference type="ARBA" id="ARBA00022777"/>
    </source>
</evidence>
<keyword evidence="9" id="KW-1133">Transmembrane helix</keyword>
<evidence type="ECO:0000256" key="11">
    <source>
        <dbReference type="ARBA" id="ARBA00023170"/>
    </source>
</evidence>
<dbReference type="InterPro" id="IPR008271">
    <property type="entry name" value="Ser/Thr_kinase_AS"/>
</dbReference>
<feature type="domain" description="Protein kinase" evidence="14">
    <location>
        <begin position="29"/>
        <end position="299"/>
    </location>
</feature>
<dbReference type="GO" id="GO:0004674">
    <property type="term" value="F:protein serine/threonine kinase activity"/>
    <property type="evidence" value="ECO:0007669"/>
    <property type="project" value="UniProtKB-KW"/>
</dbReference>
<accession>A0A251VG05</accession>
<evidence type="ECO:0000256" key="8">
    <source>
        <dbReference type="ARBA" id="ARBA00022840"/>
    </source>
</evidence>
<dbReference type="Gene3D" id="3.30.200.20">
    <property type="entry name" value="Phosphorylase Kinase, domain 1"/>
    <property type="match status" value="1"/>
</dbReference>
<keyword evidence="8 12" id="KW-0067">ATP-binding</keyword>
<evidence type="ECO:0000256" key="5">
    <source>
        <dbReference type="ARBA" id="ARBA00022692"/>
    </source>
</evidence>
<dbReference type="SMART" id="SM00220">
    <property type="entry name" value="S_TKc"/>
    <property type="match status" value="1"/>
</dbReference>
<proteinExistence type="inferred from homology"/>
<dbReference type="GO" id="GO:0016020">
    <property type="term" value="C:membrane"/>
    <property type="evidence" value="ECO:0007669"/>
    <property type="project" value="UniProtKB-SubCell"/>
</dbReference>
<evidence type="ECO:0000256" key="13">
    <source>
        <dbReference type="RuleBase" id="RU000304"/>
    </source>
</evidence>
<dbReference type="SUPFAM" id="SSF56112">
    <property type="entry name" value="Protein kinase-like (PK-like)"/>
    <property type="match status" value="1"/>
</dbReference>
<comment type="similarity">
    <text evidence="13">Belongs to the protein kinase superfamily.</text>
</comment>
<organism evidence="16 17">
    <name type="scientific">Helianthus annuus</name>
    <name type="common">Common sunflower</name>
    <dbReference type="NCBI Taxonomy" id="4232"/>
    <lineage>
        <taxon>Eukaryota</taxon>
        <taxon>Viridiplantae</taxon>
        <taxon>Streptophyta</taxon>
        <taxon>Embryophyta</taxon>
        <taxon>Tracheophyta</taxon>
        <taxon>Spermatophyta</taxon>
        <taxon>Magnoliopsida</taxon>
        <taxon>eudicotyledons</taxon>
        <taxon>Gunneridae</taxon>
        <taxon>Pentapetalae</taxon>
        <taxon>asterids</taxon>
        <taxon>campanulids</taxon>
        <taxon>Asterales</taxon>
        <taxon>Asteraceae</taxon>
        <taxon>Asteroideae</taxon>
        <taxon>Heliantheae alliance</taxon>
        <taxon>Heliantheae</taxon>
        <taxon>Helianthus</taxon>
    </lineage>
</organism>
<dbReference type="GO" id="GO:0005524">
    <property type="term" value="F:ATP binding"/>
    <property type="evidence" value="ECO:0007669"/>
    <property type="project" value="UniProtKB-UniRule"/>
</dbReference>
<dbReference type="Gene3D" id="1.10.510.10">
    <property type="entry name" value="Transferase(Phosphotransferase) domain 1"/>
    <property type="match status" value="1"/>
</dbReference>
<keyword evidence="10" id="KW-0472">Membrane</keyword>
<keyword evidence="7 15" id="KW-0418">Kinase</keyword>
<reference evidence="15 17" key="1">
    <citation type="journal article" date="2017" name="Nature">
        <title>The sunflower genome provides insights into oil metabolism, flowering and Asterid evolution.</title>
        <authorList>
            <person name="Badouin H."/>
            <person name="Gouzy J."/>
            <person name="Grassa C.J."/>
            <person name="Murat F."/>
            <person name="Staton S.E."/>
            <person name="Cottret L."/>
            <person name="Lelandais-Briere C."/>
            <person name="Owens G.L."/>
            <person name="Carrere S."/>
            <person name="Mayjonade B."/>
            <person name="Legrand L."/>
            <person name="Gill N."/>
            <person name="Kane N.C."/>
            <person name="Bowers J.E."/>
            <person name="Hubner S."/>
            <person name="Bellec A."/>
            <person name="Berard A."/>
            <person name="Berges H."/>
            <person name="Blanchet N."/>
            <person name="Boniface M.C."/>
            <person name="Brunel D."/>
            <person name="Catrice O."/>
            <person name="Chaidir N."/>
            <person name="Claudel C."/>
            <person name="Donnadieu C."/>
            <person name="Faraut T."/>
            <person name="Fievet G."/>
            <person name="Helmstetter N."/>
            <person name="King M."/>
            <person name="Knapp S.J."/>
            <person name="Lai Z."/>
            <person name="Le Paslier M.C."/>
            <person name="Lippi Y."/>
            <person name="Lorenzon L."/>
            <person name="Mandel J.R."/>
            <person name="Marage G."/>
            <person name="Marchand G."/>
            <person name="Marquand E."/>
            <person name="Bret-Mestries E."/>
            <person name="Morien E."/>
            <person name="Nambeesan S."/>
            <person name="Nguyen T."/>
            <person name="Pegot-Espagnet P."/>
            <person name="Pouilly N."/>
            <person name="Raftis F."/>
            <person name="Sallet E."/>
            <person name="Schiex T."/>
            <person name="Thomas J."/>
            <person name="Vandecasteele C."/>
            <person name="Vares D."/>
            <person name="Vear F."/>
            <person name="Vautrin S."/>
            <person name="Crespi M."/>
            <person name="Mangin B."/>
            <person name="Burke J.M."/>
            <person name="Salse J."/>
            <person name="Munos S."/>
            <person name="Vincourt P."/>
            <person name="Rieseberg L.H."/>
            <person name="Langlade N.B."/>
        </authorList>
    </citation>
    <scope>NUCLEOTIDE SEQUENCE [LARGE SCALE GENOMIC DNA]</scope>
    <source>
        <strain evidence="17">cv. SF193</strain>
        <tissue evidence="15">Leaves</tissue>
    </source>
</reference>